<reference evidence="2" key="1">
    <citation type="submission" date="2021-11" db="EMBL/GenBank/DDBJ databases">
        <authorList>
            <consortium name="Genoscope - CEA"/>
            <person name="William W."/>
        </authorList>
    </citation>
    <scope>NUCLEOTIDE SEQUENCE</scope>
</reference>
<proteinExistence type="predicted"/>
<name>A0A8J2S8I0_9STRA</name>
<keyword evidence="1" id="KW-0175">Coiled coil</keyword>
<dbReference type="EMBL" id="CAKKNE010000001">
    <property type="protein sequence ID" value="CAH0366012.1"/>
    <property type="molecule type" value="Genomic_DNA"/>
</dbReference>
<comment type="caution">
    <text evidence="2">The sequence shown here is derived from an EMBL/GenBank/DDBJ whole genome shotgun (WGS) entry which is preliminary data.</text>
</comment>
<evidence type="ECO:0000313" key="2">
    <source>
        <dbReference type="EMBL" id="CAH0366012.1"/>
    </source>
</evidence>
<sequence>MDAEAAPSPRAPMAALESTLNAEAEDAVVVKPETALTTTEDAAEDNDAVGPLEAWGETKEPEKEEKKLHQCVFDTNRKLGLHLKRGDDGRAVVTKVDEEGQAAAGRLKAGYILATFDDEPCDEYDLFLECFAGAKEHQALIRLGFEKVKSQKTNEEEELVENECEVQEAIVERAPPEKRDMLARKIKDRLRILDAEADGDEAGDAAFAAYMARERHEADAKLKSLQEAWRKESNAKDRSTNRRVAELKAENDRLRGLYSSTQVKELPTDKGLAKVKEARAELERLRALHG</sequence>
<dbReference type="AlphaFoldDB" id="A0A8J2S8I0"/>
<evidence type="ECO:0000313" key="3">
    <source>
        <dbReference type="Proteomes" id="UP000789595"/>
    </source>
</evidence>
<gene>
    <name evidence="2" type="ORF">PECAL_1P24800</name>
</gene>
<keyword evidence="3" id="KW-1185">Reference proteome</keyword>
<evidence type="ECO:0000256" key="1">
    <source>
        <dbReference type="SAM" id="Coils"/>
    </source>
</evidence>
<accession>A0A8J2S8I0</accession>
<feature type="coiled-coil region" evidence="1">
    <location>
        <begin position="145"/>
        <end position="172"/>
    </location>
</feature>
<organism evidence="2 3">
    <name type="scientific">Pelagomonas calceolata</name>
    <dbReference type="NCBI Taxonomy" id="35677"/>
    <lineage>
        <taxon>Eukaryota</taxon>
        <taxon>Sar</taxon>
        <taxon>Stramenopiles</taxon>
        <taxon>Ochrophyta</taxon>
        <taxon>Pelagophyceae</taxon>
        <taxon>Pelagomonadales</taxon>
        <taxon>Pelagomonadaceae</taxon>
        <taxon>Pelagomonas</taxon>
    </lineage>
</organism>
<dbReference type="Proteomes" id="UP000789595">
    <property type="component" value="Unassembled WGS sequence"/>
</dbReference>
<protein>
    <submittedName>
        <fullName evidence="2">Uncharacterized protein</fullName>
    </submittedName>
</protein>